<feature type="domain" description="GntR C-terminal" evidence="4">
    <location>
        <begin position="3"/>
        <end position="36"/>
    </location>
</feature>
<evidence type="ECO:0000256" key="2">
    <source>
        <dbReference type="ARBA" id="ARBA00023125"/>
    </source>
</evidence>
<dbReference type="SUPFAM" id="SSF48008">
    <property type="entry name" value="GntR ligand-binding domain-like"/>
    <property type="match status" value="1"/>
</dbReference>
<keyword evidence="6" id="KW-1185">Reference proteome</keyword>
<gene>
    <name evidence="5" type="ORF">SGCZBJ_09875</name>
</gene>
<dbReference type="Pfam" id="PF07729">
    <property type="entry name" value="FCD"/>
    <property type="match status" value="1"/>
</dbReference>
<sequence>MQERLQTAVVQHDQIIEAIERRDTVAAGEIVRAHMDLSRRNMAEFVAPQGLDVALA</sequence>
<evidence type="ECO:0000259" key="4">
    <source>
        <dbReference type="Pfam" id="PF07729"/>
    </source>
</evidence>
<dbReference type="Proteomes" id="UP000234479">
    <property type="component" value="Unassembled WGS sequence"/>
</dbReference>
<organism evidence="5 6">
    <name type="scientific">Caulobacter zeae</name>
    <dbReference type="NCBI Taxonomy" id="2055137"/>
    <lineage>
        <taxon>Bacteria</taxon>
        <taxon>Pseudomonadati</taxon>
        <taxon>Pseudomonadota</taxon>
        <taxon>Alphaproteobacteria</taxon>
        <taxon>Caulobacterales</taxon>
        <taxon>Caulobacteraceae</taxon>
        <taxon>Caulobacter</taxon>
    </lineage>
</organism>
<keyword evidence="3" id="KW-0804">Transcription</keyword>
<name>A0A2N5DKQ5_9CAUL</name>
<evidence type="ECO:0000256" key="3">
    <source>
        <dbReference type="ARBA" id="ARBA00023163"/>
    </source>
</evidence>
<comment type="caution">
    <text evidence="5">The sequence shown here is derived from an EMBL/GenBank/DDBJ whole genome shotgun (WGS) entry which is preliminary data.</text>
</comment>
<keyword evidence="2" id="KW-0238">DNA-binding</keyword>
<dbReference type="GO" id="GO:0003677">
    <property type="term" value="F:DNA binding"/>
    <property type="evidence" value="ECO:0007669"/>
    <property type="project" value="UniProtKB-KW"/>
</dbReference>
<dbReference type="InterPro" id="IPR011711">
    <property type="entry name" value="GntR_C"/>
</dbReference>
<accession>A0A2N5DKQ5</accession>
<dbReference type="InterPro" id="IPR008920">
    <property type="entry name" value="TF_FadR/GntR_C"/>
</dbReference>
<evidence type="ECO:0000256" key="1">
    <source>
        <dbReference type="ARBA" id="ARBA00023015"/>
    </source>
</evidence>
<proteinExistence type="predicted"/>
<dbReference type="OrthoDB" id="9812290at2"/>
<dbReference type="EMBL" id="PJRS01000018">
    <property type="protein sequence ID" value="PLR26630.1"/>
    <property type="molecule type" value="Genomic_DNA"/>
</dbReference>
<dbReference type="RefSeq" id="WP_101717829.1">
    <property type="nucleotide sequence ID" value="NZ_PJRS01000018.1"/>
</dbReference>
<keyword evidence="1" id="KW-0805">Transcription regulation</keyword>
<evidence type="ECO:0000313" key="5">
    <source>
        <dbReference type="EMBL" id="PLR26630.1"/>
    </source>
</evidence>
<evidence type="ECO:0000313" key="6">
    <source>
        <dbReference type="Proteomes" id="UP000234479"/>
    </source>
</evidence>
<dbReference type="Gene3D" id="1.20.120.530">
    <property type="entry name" value="GntR ligand-binding domain-like"/>
    <property type="match status" value="1"/>
</dbReference>
<protein>
    <recommendedName>
        <fullName evidence="4">GntR C-terminal domain-containing protein</fullName>
    </recommendedName>
</protein>
<reference evidence="5 6" key="1">
    <citation type="submission" date="2017-12" db="EMBL/GenBank/DDBJ databases">
        <title>The genome sequence of Caulobacter sp. 410.</title>
        <authorList>
            <person name="Gao J."/>
            <person name="Mao X."/>
            <person name="Sun J."/>
        </authorList>
    </citation>
    <scope>NUCLEOTIDE SEQUENCE [LARGE SCALE GENOMIC DNA]</scope>
    <source>
        <strain evidence="5 6">410</strain>
    </source>
</reference>
<dbReference type="AlphaFoldDB" id="A0A2N5DKQ5"/>